<keyword evidence="1" id="KW-1133">Transmembrane helix</keyword>
<evidence type="ECO:0000313" key="2">
    <source>
        <dbReference type="EMBL" id="GAA1718885.1"/>
    </source>
</evidence>
<keyword evidence="1" id="KW-0472">Membrane</keyword>
<sequence>MTELKLFIAEPGIDDELLEDRTQLVRRELLDTDIGDVRLDRSGQVPVGGKGDPVTVGTLIISLAGTGAATAFVTGSLRVLRAFVERRAGRVVIIERAGERVELKGGSAKEDERLVRQLFPELPAEGDDGRHP</sequence>
<feature type="transmembrane region" description="Helical" evidence="1">
    <location>
        <begin position="59"/>
        <end position="80"/>
    </location>
</feature>
<dbReference type="RefSeq" id="WP_344164781.1">
    <property type="nucleotide sequence ID" value="NZ_BAAANF010000030.1"/>
</dbReference>
<evidence type="ECO:0000256" key="1">
    <source>
        <dbReference type="SAM" id="Phobius"/>
    </source>
</evidence>
<keyword evidence="1" id="KW-0812">Transmembrane</keyword>
<accession>A0ABP4V9L8</accession>
<dbReference type="EMBL" id="BAAANF010000030">
    <property type="protein sequence ID" value="GAA1718885.1"/>
    <property type="molecule type" value="Genomic_DNA"/>
</dbReference>
<keyword evidence="3" id="KW-1185">Reference proteome</keyword>
<dbReference type="Proteomes" id="UP001500280">
    <property type="component" value="Unassembled WGS sequence"/>
</dbReference>
<evidence type="ECO:0000313" key="3">
    <source>
        <dbReference type="Proteomes" id="UP001500280"/>
    </source>
</evidence>
<comment type="caution">
    <text evidence="2">The sequence shown here is derived from an EMBL/GenBank/DDBJ whole genome shotgun (WGS) entry which is preliminary data.</text>
</comment>
<organism evidence="2 3">
    <name type="scientific">Kribbella yunnanensis</name>
    <dbReference type="NCBI Taxonomy" id="190194"/>
    <lineage>
        <taxon>Bacteria</taxon>
        <taxon>Bacillati</taxon>
        <taxon>Actinomycetota</taxon>
        <taxon>Actinomycetes</taxon>
        <taxon>Propionibacteriales</taxon>
        <taxon>Kribbellaceae</taxon>
        <taxon>Kribbella</taxon>
    </lineage>
</organism>
<proteinExistence type="predicted"/>
<name>A0ABP4V9L8_9ACTN</name>
<gene>
    <name evidence="2" type="ORF">GCM10009745_79750</name>
</gene>
<protein>
    <submittedName>
        <fullName evidence="2">Uncharacterized protein</fullName>
    </submittedName>
</protein>
<reference evidence="3" key="1">
    <citation type="journal article" date="2019" name="Int. J. Syst. Evol. Microbiol.">
        <title>The Global Catalogue of Microorganisms (GCM) 10K type strain sequencing project: providing services to taxonomists for standard genome sequencing and annotation.</title>
        <authorList>
            <consortium name="The Broad Institute Genomics Platform"/>
            <consortium name="The Broad Institute Genome Sequencing Center for Infectious Disease"/>
            <person name="Wu L."/>
            <person name="Ma J."/>
        </authorList>
    </citation>
    <scope>NUCLEOTIDE SEQUENCE [LARGE SCALE GENOMIC DNA]</scope>
    <source>
        <strain evidence="3">JCM 14307</strain>
    </source>
</reference>